<name>A0AAU8CRB8_9HYPH</name>
<dbReference type="InterPro" id="IPR050177">
    <property type="entry name" value="Lipid_A_modif_metabolic_enz"/>
</dbReference>
<reference evidence="2" key="1">
    <citation type="submission" date="2024-06" db="EMBL/GenBank/DDBJ databases">
        <title>Mesorhizobium karijinii sp. nov., a symbiont of the iconic Swainsona formosa from arid Australia.</title>
        <authorList>
            <person name="Hill Y.J."/>
            <person name="Watkin E.L.J."/>
            <person name="O'Hara G.W."/>
            <person name="Terpolilli J."/>
            <person name="Tye M.L."/>
            <person name="Kohlmeier M.G."/>
        </authorList>
    </citation>
    <scope>NUCLEOTIDE SEQUENCE</scope>
    <source>
        <strain evidence="2">WSM2240</strain>
    </source>
</reference>
<dbReference type="InterPro" id="IPR036291">
    <property type="entry name" value="NAD(P)-bd_dom_sf"/>
</dbReference>
<organism evidence="2">
    <name type="scientific">Mesorhizobium sp. WSM2240</name>
    <dbReference type="NCBI Taxonomy" id="3228851"/>
    <lineage>
        <taxon>Bacteria</taxon>
        <taxon>Pseudomonadati</taxon>
        <taxon>Pseudomonadota</taxon>
        <taxon>Alphaproteobacteria</taxon>
        <taxon>Hyphomicrobiales</taxon>
        <taxon>Phyllobacteriaceae</taxon>
        <taxon>Mesorhizobium</taxon>
    </lineage>
</organism>
<dbReference type="Pfam" id="PF01370">
    <property type="entry name" value="Epimerase"/>
    <property type="match status" value="1"/>
</dbReference>
<sequence>MRVLVTGGCGFLGGWVVRALVRRGHEVRILDARPDTAHLDFVEPGLSSQVEIRAGDVTAKDEVMRAAEGCGSAVHLAGIMTVDCRRDPLRAANINLIGSLNLFEAALATGIRQVAYVSTAGIFGPDDGRNPRPMTHYGALKLAVEGCARAYFVDHGLRSVGFRPYIIYGPGEGSGISAGPSIACRAAQRGEAAEIRFTGRVGMVHVEDVAEAFAVAVETELDGAEAHNLVGEVATIDAFVEELGRQVPGARITASGAPLLIASDLEIAPQPAWLAALPTTSVAEGIARTLAHYAEGRPT</sequence>
<dbReference type="SUPFAM" id="SSF51735">
    <property type="entry name" value="NAD(P)-binding Rossmann-fold domains"/>
    <property type="match status" value="1"/>
</dbReference>
<proteinExistence type="predicted"/>
<accession>A0AAU8CRB8</accession>
<dbReference type="AlphaFoldDB" id="A0AAU8CRB8"/>
<dbReference type="Gene3D" id="3.40.50.720">
    <property type="entry name" value="NAD(P)-binding Rossmann-like Domain"/>
    <property type="match status" value="1"/>
</dbReference>
<evidence type="ECO:0000259" key="1">
    <source>
        <dbReference type="Pfam" id="PF01370"/>
    </source>
</evidence>
<dbReference type="RefSeq" id="WP_353643351.1">
    <property type="nucleotide sequence ID" value="NZ_CP159253.1"/>
</dbReference>
<dbReference type="InterPro" id="IPR001509">
    <property type="entry name" value="Epimerase_deHydtase"/>
</dbReference>
<gene>
    <name evidence="2" type="ORF">ABVK50_00275</name>
</gene>
<dbReference type="PANTHER" id="PTHR43245">
    <property type="entry name" value="BIFUNCTIONAL POLYMYXIN RESISTANCE PROTEIN ARNA"/>
    <property type="match status" value="1"/>
</dbReference>
<protein>
    <submittedName>
        <fullName evidence="2">NAD(P)-dependent oxidoreductase</fullName>
    </submittedName>
</protein>
<feature type="domain" description="NAD-dependent epimerase/dehydratase" evidence="1">
    <location>
        <begin position="3"/>
        <end position="221"/>
    </location>
</feature>
<evidence type="ECO:0000313" key="2">
    <source>
        <dbReference type="EMBL" id="XCG49118.1"/>
    </source>
</evidence>
<dbReference type="CDD" id="cd08946">
    <property type="entry name" value="SDR_e"/>
    <property type="match status" value="1"/>
</dbReference>
<dbReference type="EMBL" id="CP159253">
    <property type="protein sequence ID" value="XCG49118.1"/>
    <property type="molecule type" value="Genomic_DNA"/>
</dbReference>